<evidence type="ECO:0000313" key="3">
    <source>
        <dbReference type="RefSeq" id="XP_022814034.1"/>
    </source>
</evidence>
<dbReference type="GeneID" id="111347880"/>
<feature type="signal peptide" evidence="1">
    <location>
        <begin position="1"/>
        <end position="20"/>
    </location>
</feature>
<dbReference type="OrthoDB" id="7499704at2759"/>
<evidence type="ECO:0000256" key="1">
    <source>
        <dbReference type="SAM" id="SignalP"/>
    </source>
</evidence>
<evidence type="ECO:0000313" key="2">
    <source>
        <dbReference type="Proteomes" id="UP000301870"/>
    </source>
</evidence>
<sequence length="104" mass="11759">MAVKLFTVFIMCVFLHIVFSFPIEDEIKSHVSVDGNSVLGQSVSAPSDNDNVELSVVDNSQSSVVQRTRRNVIGDDKCPSGQRWFLNECITEEKYQEMMGEDKR</sequence>
<reference evidence="3" key="1">
    <citation type="submission" date="2025-08" db="UniProtKB">
        <authorList>
            <consortium name="RefSeq"/>
        </authorList>
    </citation>
    <scope>IDENTIFICATION</scope>
    <source>
        <strain evidence="3">Ishihara</strain>
        <tissue evidence="3">Whole body</tissue>
    </source>
</reference>
<dbReference type="Proteomes" id="UP000301870">
    <property type="component" value="Chromosome 6"/>
</dbReference>
<dbReference type="KEGG" id="sliu:111347880"/>
<organism evidence="2 3">
    <name type="scientific">Spodoptera litura</name>
    <name type="common">Asian cotton leafworm</name>
    <dbReference type="NCBI Taxonomy" id="69820"/>
    <lineage>
        <taxon>Eukaryota</taxon>
        <taxon>Metazoa</taxon>
        <taxon>Ecdysozoa</taxon>
        <taxon>Arthropoda</taxon>
        <taxon>Hexapoda</taxon>
        <taxon>Insecta</taxon>
        <taxon>Pterygota</taxon>
        <taxon>Neoptera</taxon>
        <taxon>Endopterygota</taxon>
        <taxon>Lepidoptera</taxon>
        <taxon>Glossata</taxon>
        <taxon>Ditrysia</taxon>
        <taxon>Noctuoidea</taxon>
        <taxon>Noctuidae</taxon>
        <taxon>Amphipyrinae</taxon>
        <taxon>Spodoptera</taxon>
    </lineage>
</organism>
<protein>
    <submittedName>
        <fullName evidence="3">Uncharacterized protein LOC111347880</fullName>
    </submittedName>
</protein>
<proteinExistence type="predicted"/>
<feature type="chain" id="PRO_5039942600" evidence="1">
    <location>
        <begin position="21"/>
        <end position="104"/>
    </location>
</feature>
<name>A0A9J7IH59_SPOLT</name>
<gene>
    <name evidence="3" type="primary">LOC111347880</name>
</gene>
<dbReference type="AlphaFoldDB" id="A0A9J7IH59"/>
<dbReference type="RefSeq" id="XP_022814034.1">
    <property type="nucleotide sequence ID" value="XM_022958266.1"/>
</dbReference>
<keyword evidence="1" id="KW-0732">Signal</keyword>
<keyword evidence="2" id="KW-1185">Reference proteome</keyword>
<accession>A0A9J7IH59</accession>